<evidence type="ECO:0000313" key="10">
    <source>
        <dbReference type="Proteomes" id="UP000189933"/>
    </source>
</evidence>
<proteinExistence type="inferred from homology"/>
<evidence type="ECO:0000256" key="7">
    <source>
        <dbReference type="RuleBase" id="RU003355"/>
    </source>
</evidence>
<gene>
    <name evidence="9" type="ORF">SAMN02745885_00055</name>
</gene>
<keyword evidence="4 6" id="KW-0720">Serine protease</keyword>
<organism evidence="9 10">
    <name type="scientific">Carboxydocella sporoproducens DSM 16521</name>
    <dbReference type="NCBI Taxonomy" id="1121270"/>
    <lineage>
        <taxon>Bacteria</taxon>
        <taxon>Bacillati</taxon>
        <taxon>Bacillota</taxon>
        <taxon>Clostridia</taxon>
        <taxon>Eubacteriales</taxon>
        <taxon>Clostridiales Family XVI. Incertae Sedis</taxon>
        <taxon>Carboxydocella</taxon>
    </lineage>
</organism>
<dbReference type="InterPro" id="IPR015500">
    <property type="entry name" value="Peptidase_S8_subtilisin-rel"/>
</dbReference>
<dbReference type="OrthoDB" id="9798386at2"/>
<protein>
    <submittedName>
        <fullName evidence="9">Subtilisin</fullName>
    </submittedName>
</protein>
<dbReference type="InterPro" id="IPR037045">
    <property type="entry name" value="S8pro/Inhibitor_I9_sf"/>
</dbReference>
<dbReference type="PROSITE" id="PS51892">
    <property type="entry name" value="SUBTILASE"/>
    <property type="match status" value="1"/>
</dbReference>
<evidence type="ECO:0000256" key="6">
    <source>
        <dbReference type="PROSITE-ProRule" id="PRU01240"/>
    </source>
</evidence>
<sequence length="353" mass="37924">MEGKKRYILKLEERYWRRRREGLLRSLSGKIVRSFETMPYLVIELNQTEVEQIRNLRGVMEVFEDEQATTQEQQIPWGVAVLAGPQVASQLGVNGSGVRVGVLDTGIDLQHPDLKVAGGIALTGDSFQDDNGHGTHVAGIIAAQDNSQGVVGIAPGVELFAIKALNSAGSGWYSDIAAGLEWAIKNRLDIVNLSLGGKQNNPLLRYAVKRAARAGILLMAAAGNAGNEEGKGDTVLYPARYPEVMAVGAIDRQWQRAPFSSTGPALDLVAPGVEILSTIPGGDYKVMSGTSMASPHITGLAALLKSAYPRLKAKEIRQRLTAGAIDLGSKGWDSWYGYGLPTGIQVLGKRKPR</sequence>
<reference evidence="10" key="1">
    <citation type="submission" date="2017-02" db="EMBL/GenBank/DDBJ databases">
        <authorList>
            <person name="Varghese N."/>
            <person name="Submissions S."/>
        </authorList>
    </citation>
    <scope>NUCLEOTIDE SEQUENCE [LARGE SCALE GENOMIC DNA]</scope>
    <source>
        <strain evidence="10">DSM 16521</strain>
    </source>
</reference>
<dbReference type="Gene3D" id="3.30.70.80">
    <property type="entry name" value="Peptidase S8 propeptide/proteinase inhibitor I9"/>
    <property type="match status" value="1"/>
</dbReference>
<keyword evidence="2 6" id="KW-0645">Protease</keyword>
<dbReference type="InterPro" id="IPR034202">
    <property type="entry name" value="Subtilisin_Carlsberg-like"/>
</dbReference>
<dbReference type="Gene3D" id="3.40.50.200">
    <property type="entry name" value="Peptidase S8/S53 domain"/>
    <property type="match status" value="1"/>
</dbReference>
<evidence type="ECO:0000256" key="5">
    <source>
        <dbReference type="PIRSR" id="PIRSR615500-1"/>
    </source>
</evidence>
<dbReference type="InterPro" id="IPR051048">
    <property type="entry name" value="Peptidase_S8/S53_subtilisin"/>
</dbReference>
<name>A0A1T4L7H6_9FIRM</name>
<evidence type="ECO:0000259" key="8">
    <source>
        <dbReference type="Pfam" id="PF00082"/>
    </source>
</evidence>
<accession>A0A1T4L7H6</accession>
<dbReference type="RefSeq" id="WP_078664215.1">
    <property type="nucleotide sequence ID" value="NZ_FUXM01000001.1"/>
</dbReference>
<dbReference type="Proteomes" id="UP000189933">
    <property type="component" value="Unassembled WGS sequence"/>
</dbReference>
<evidence type="ECO:0000256" key="4">
    <source>
        <dbReference type="ARBA" id="ARBA00022825"/>
    </source>
</evidence>
<keyword evidence="10" id="KW-1185">Reference proteome</keyword>
<dbReference type="InterPro" id="IPR000209">
    <property type="entry name" value="Peptidase_S8/S53_dom"/>
</dbReference>
<feature type="active site" description="Charge relay system" evidence="5 6">
    <location>
        <position position="104"/>
    </location>
</feature>
<dbReference type="Pfam" id="PF00082">
    <property type="entry name" value="Peptidase_S8"/>
    <property type="match status" value="1"/>
</dbReference>
<evidence type="ECO:0000256" key="1">
    <source>
        <dbReference type="ARBA" id="ARBA00011073"/>
    </source>
</evidence>
<dbReference type="PRINTS" id="PR00723">
    <property type="entry name" value="SUBTILISIN"/>
</dbReference>
<dbReference type="InterPro" id="IPR023828">
    <property type="entry name" value="Peptidase_S8_Ser-AS"/>
</dbReference>
<dbReference type="SUPFAM" id="SSF52743">
    <property type="entry name" value="Subtilisin-like"/>
    <property type="match status" value="1"/>
</dbReference>
<dbReference type="PROSITE" id="PS00137">
    <property type="entry name" value="SUBTILASE_HIS"/>
    <property type="match status" value="1"/>
</dbReference>
<dbReference type="PROSITE" id="PS00136">
    <property type="entry name" value="SUBTILASE_ASP"/>
    <property type="match status" value="1"/>
</dbReference>
<dbReference type="PANTHER" id="PTHR43399">
    <property type="entry name" value="SUBTILISIN-RELATED"/>
    <property type="match status" value="1"/>
</dbReference>
<dbReference type="PROSITE" id="PS00138">
    <property type="entry name" value="SUBTILASE_SER"/>
    <property type="match status" value="1"/>
</dbReference>
<dbReference type="InterPro" id="IPR022398">
    <property type="entry name" value="Peptidase_S8_His-AS"/>
</dbReference>
<dbReference type="InterPro" id="IPR036852">
    <property type="entry name" value="Peptidase_S8/S53_dom_sf"/>
</dbReference>
<feature type="active site" description="Charge relay system" evidence="5 6">
    <location>
        <position position="133"/>
    </location>
</feature>
<dbReference type="GO" id="GO:0006508">
    <property type="term" value="P:proteolysis"/>
    <property type="evidence" value="ECO:0007669"/>
    <property type="project" value="UniProtKB-KW"/>
</dbReference>
<dbReference type="PANTHER" id="PTHR43399:SF4">
    <property type="entry name" value="CELL WALL-ASSOCIATED PROTEASE"/>
    <property type="match status" value="1"/>
</dbReference>
<dbReference type="GO" id="GO:0004252">
    <property type="term" value="F:serine-type endopeptidase activity"/>
    <property type="evidence" value="ECO:0007669"/>
    <property type="project" value="UniProtKB-UniRule"/>
</dbReference>
<keyword evidence="3 6" id="KW-0378">Hydrolase</keyword>
<feature type="domain" description="Peptidase S8/S53" evidence="8">
    <location>
        <begin position="95"/>
        <end position="339"/>
    </location>
</feature>
<evidence type="ECO:0000313" key="9">
    <source>
        <dbReference type="EMBL" id="SJZ50461.1"/>
    </source>
</evidence>
<feature type="active site" description="Charge relay system" evidence="5 6">
    <location>
        <position position="291"/>
    </location>
</feature>
<dbReference type="CDD" id="cd07477">
    <property type="entry name" value="Peptidases_S8_Subtilisin_subset"/>
    <property type="match status" value="1"/>
</dbReference>
<dbReference type="EMBL" id="FUXM01000001">
    <property type="protein sequence ID" value="SJZ50461.1"/>
    <property type="molecule type" value="Genomic_DNA"/>
</dbReference>
<dbReference type="AlphaFoldDB" id="A0A1T4L7H6"/>
<dbReference type="InterPro" id="IPR023827">
    <property type="entry name" value="Peptidase_S8_Asp-AS"/>
</dbReference>
<evidence type="ECO:0000256" key="2">
    <source>
        <dbReference type="ARBA" id="ARBA00022670"/>
    </source>
</evidence>
<evidence type="ECO:0000256" key="3">
    <source>
        <dbReference type="ARBA" id="ARBA00022801"/>
    </source>
</evidence>
<comment type="similarity">
    <text evidence="1 6 7">Belongs to the peptidase S8 family.</text>
</comment>